<name>A0A1S8XBJ1_OPIVI</name>
<accession>A0A1S8XBJ1</accession>
<evidence type="ECO:0000313" key="4">
    <source>
        <dbReference type="Proteomes" id="UP000243686"/>
    </source>
</evidence>
<feature type="region of interest" description="Disordered" evidence="1">
    <location>
        <begin position="1"/>
        <end position="21"/>
    </location>
</feature>
<dbReference type="AlphaFoldDB" id="A0A1S8XBJ1"/>
<protein>
    <recommendedName>
        <fullName evidence="2">Trematode PH-like domain-containing protein</fullName>
    </recommendedName>
</protein>
<keyword evidence="4" id="KW-1185">Reference proteome</keyword>
<dbReference type="InterPro" id="IPR057376">
    <property type="entry name" value="PH_trem"/>
</dbReference>
<sequence>MSRKGTSKKSSKTDPPRGSHMVDGYLVHTDTRQRLFYYVCVYTVFRKTLEAGEQLGPEEAIAVMKKHIRKRVARCVCFMLEDRLIFEKHKPKGKEPFRSWIAYEEIQDINRSPRKREVFVLSIITNREDHRYYEVYRCNKKDEAAQVEHYIQTALQDPGYRIHCGTPIDIVTVPEYQEKRRTIEGVCLENVSEGETSNEEELKVHAVCRKQFDPSRTLSSSDLEDFVKAHYKERSVYGAITALENRFLLEPNASRKKAMFHSGLGYHEIEAVYESSFAPQFVVLNVRPECGLKYCELYKFKQASDAAEFTAVISTAIQNPSLMNIRGLGNSNTLEPSNVGLHRPMSHMEFQVNPDTLSIPKWHSQIDFPTSPIVPQEWSHIPQVSPHYQLKVQQENLDYPPLQRRDLVTFSKRTPSRRVQLLFQLKDITFIGFKPRTREPFENLHGPVFMYSVTKEKMELPKRRRYSAGLEFTPFSPENAEFGMTFIRSESYPVGYASKSREFDGLTSE</sequence>
<evidence type="ECO:0000313" key="3">
    <source>
        <dbReference type="EMBL" id="OON24042.1"/>
    </source>
</evidence>
<evidence type="ECO:0000259" key="2">
    <source>
        <dbReference type="Pfam" id="PF25356"/>
    </source>
</evidence>
<feature type="domain" description="Trematode PH-like" evidence="2">
    <location>
        <begin position="31"/>
        <end position="160"/>
    </location>
</feature>
<feature type="compositionally biased region" description="Basic residues" evidence="1">
    <location>
        <begin position="1"/>
        <end position="10"/>
    </location>
</feature>
<dbReference type="Pfam" id="PF25356">
    <property type="entry name" value="PH_trem"/>
    <property type="match status" value="2"/>
</dbReference>
<dbReference type="EMBL" id="KV891459">
    <property type="protein sequence ID" value="OON24042.1"/>
    <property type="molecule type" value="Genomic_DNA"/>
</dbReference>
<gene>
    <name evidence="3" type="ORF">X801_00046</name>
</gene>
<dbReference type="Proteomes" id="UP000243686">
    <property type="component" value="Unassembled WGS sequence"/>
</dbReference>
<organism evidence="3 4">
    <name type="scientific">Opisthorchis viverrini</name>
    <name type="common">Southeast Asian liver fluke</name>
    <dbReference type="NCBI Taxonomy" id="6198"/>
    <lineage>
        <taxon>Eukaryota</taxon>
        <taxon>Metazoa</taxon>
        <taxon>Spiralia</taxon>
        <taxon>Lophotrochozoa</taxon>
        <taxon>Platyhelminthes</taxon>
        <taxon>Trematoda</taxon>
        <taxon>Digenea</taxon>
        <taxon>Opisthorchiida</taxon>
        <taxon>Opisthorchiata</taxon>
        <taxon>Opisthorchiidae</taxon>
        <taxon>Opisthorchis</taxon>
    </lineage>
</organism>
<feature type="domain" description="Trematode PH-like" evidence="2">
    <location>
        <begin position="201"/>
        <end position="322"/>
    </location>
</feature>
<reference evidence="3 4" key="1">
    <citation type="submission" date="2015-03" db="EMBL/GenBank/DDBJ databases">
        <title>Draft genome of the nematode, Opisthorchis viverrini.</title>
        <authorList>
            <person name="Mitreva M."/>
        </authorList>
    </citation>
    <scope>NUCLEOTIDE SEQUENCE [LARGE SCALE GENOMIC DNA]</scope>
    <source>
        <strain evidence="3">Khon Kaen</strain>
    </source>
</reference>
<proteinExistence type="predicted"/>
<evidence type="ECO:0000256" key="1">
    <source>
        <dbReference type="SAM" id="MobiDB-lite"/>
    </source>
</evidence>